<name>A0A7T4R147_9GAMM</name>
<keyword evidence="6" id="KW-0269">Exonuclease</keyword>
<dbReference type="InterPro" id="IPR014016">
    <property type="entry name" value="UvrD-like_ATP-bd"/>
</dbReference>
<feature type="domain" description="UvrD-like helicase C-terminal" evidence="18">
    <location>
        <begin position="492"/>
        <end position="760"/>
    </location>
</feature>
<dbReference type="Gene3D" id="3.90.320.10">
    <property type="match status" value="1"/>
</dbReference>
<accession>A0A7T4R147</accession>
<evidence type="ECO:0000256" key="12">
    <source>
        <dbReference type="ARBA" id="ARBA00034808"/>
    </source>
</evidence>
<feature type="binding site" evidence="15">
    <location>
        <begin position="27"/>
        <end position="34"/>
    </location>
    <ligand>
        <name>ATP</name>
        <dbReference type="ChEBI" id="CHEBI:30616"/>
    </ligand>
</feature>
<dbReference type="GO" id="GO:0000725">
    <property type="term" value="P:recombinational repair"/>
    <property type="evidence" value="ECO:0007669"/>
    <property type="project" value="TreeGrafter"/>
</dbReference>
<comment type="catalytic activity">
    <reaction evidence="14">
        <text>ATP + H2O = ADP + phosphate + H(+)</text>
        <dbReference type="Rhea" id="RHEA:13065"/>
        <dbReference type="ChEBI" id="CHEBI:15377"/>
        <dbReference type="ChEBI" id="CHEBI:15378"/>
        <dbReference type="ChEBI" id="CHEBI:30616"/>
        <dbReference type="ChEBI" id="CHEBI:43474"/>
        <dbReference type="ChEBI" id="CHEBI:456216"/>
        <dbReference type="EC" id="5.6.2.4"/>
    </reaction>
</comment>
<dbReference type="GO" id="GO:0003677">
    <property type="term" value="F:DNA binding"/>
    <property type="evidence" value="ECO:0007669"/>
    <property type="project" value="UniProtKB-KW"/>
</dbReference>
<keyword evidence="1" id="KW-0540">Nuclease</keyword>
<dbReference type="EMBL" id="CP066167">
    <property type="protein sequence ID" value="QQD18387.1"/>
    <property type="molecule type" value="Genomic_DNA"/>
</dbReference>
<keyword evidence="20" id="KW-1185">Reference proteome</keyword>
<sequence>MSDFPRPPDQDHRQQAIDPGQSVLLSAPAGSGKTGVLLLRYLNCLLTVARPEQVVAITFTNKAAGEIKERVIAALRSTERGGAPENGFEADIQQLVTQVLQRDAELGWQLKDNTARLRITTFDSFCGSLVRRLPILSGLGGATPDTDTDALYNQAIANLFRSLADESCPAPLAQALENLLAYGSNRLDSLRPLLVNLLAKRDQWISGILQGDIDAMEQALAEEVEARFTPAWKSVRQFRIQELISAFVESSGVNEKHAWAAAFVDELGDTLRPEDMGRIQQLARAILNNDGALYKPGSVRYAGFTKGQPGTDLAKAWLADIEEQGASDAVAEALCVIRELPPPFLPEFSRQRVEDFRIALRYLLAHLRLVFEQAGSMDFAEIAQRAITAVSQEGGEVSDALLDEDRIQHILVDEMQDTSVSQIDLLRHLTREWQPDDGRSVFFCGDLQQSIYAFRGSLVSLFDRLSQRSEFANRPLQQLQLTANFRSSPDLVQWINGAFRTLFADKGRHYTAAQPQRTNPGAVTVHPLVQGAGIKAEGRAAQREADEVVEIIREVQRDKADASIAILVRTRSHLSRIVPALKAAGIAFSGQDIDRLAETPAVLDFTGLLRALWHEADNVAWARLLRAPFVGLSWDDLCRLREEGAPLLRQAVLEPGAHSLSPEGETATARLREVIQWVEAQPQSRDLRWALSTAWHLLGGPACVNEAERRDIDRVMSLLDRYAPAGLLEDIEGLERAIDSLYATPPANPVELMTVHRSKGLEFDVVIVPGLGRRGRNQESPLLAWYAAGTAQGTETLFAPKPRHATADDEQLYSFIDGLQRRAATEETDRLIYVALTRAKSQLHLFGLARIDSRGDVSAEKGAFLHHLWPVLAEEFERAEVLEEADTPLPNRVPIAPRMTAMRRLVAPHYQPSALAPTALQNAQRFAENAVLEDNIEQRAVGIVFHELMQGLGQGTLNIGDSVDSEHLRFAIEQRLRHHCHPEPGLAASLDHLVELLDNTRRCKTGQWILSSYGWQASEQTLRRRIGGQWQTLILDRVFVDEAGDTPRCWIVDYKTARARGKQEVFFAEQIARYREKMHLYREALAATGVEYPITAALYFPAHQHLQILE</sequence>
<evidence type="ECO:0000256" key="6">
    <source>
        <dbReference type="ARBA" id="ARBA00022839"/>
    </source>
</evidence>
<proteinExistence type="predicted"/>
<dbReference type="Proteomes" id="UP000596063">
    <property type="component" value="Chromosome"/>
</dbReference>
<evidence type="ECO:0000256" key="3">
    <source>
        <dbReference type="ARBA" id="ARBA00022763"/>
    </source>
</evidence>
<keyword evidence="10" id="KW-0413">Isomerase</keyword>
<organism evidence="19 20">
    <name type="scientific">Spongiibacter nanhainus</name>
    <dbReference type="NCBI Taxonomy" id="2794344"/>
    <lineage>
        <taxon>Bacteria</taxon>
        <taxon>Pseudomonadati</taxon>
        <taxon>Pseudomonadota</taxon>
        <taxon>Gammaproteobacteria</taxon>
        <taxon>Cellvibrionales</taxon>
        <taxon>Spongiibacteraceae</taxon>
        <taxon>Spongiibacter</taxon>
    </lineage>
</organism>
<evidence type="ECO:0000256" key="1">
    <source>
        <dbReference type="ARBA" id="ARBA00022722"/>
    </source>
</evidence>
<evidence type="ECO:0000259" key="17">
    <source>
        <dbReference type="PROSITE" id="PS51198"/>
    </source>
</evidence>
<keyword evidence="7 15" id="KW-0067">ATP-binding</keyword>
<dbReference type="GO" id="GO:0005829">
    <property type="term" value="C:cytosol"/>
    <property type="evidence" value="ECO:0007669"/>
    <property type="project" value="TreeGrafter"/>
</dbReference>
<dbReference type="Gene3D" id="3.40.50.300">
    <property type="entry name" value="P-loop containing nucleotide triphosphate hydrolases"/>
    <property type="match status" value="4"/>
</dbReference>
<feature type="compositionally biased region" description="Basic and acidic residues" evidence="16">
    <location>
        <begin position="1"/>
        <end position="15"/>
    </location>
</feature>
<evidence type="ECO:0000256" key="10">
    <source>
        <dbReference type="ARBA" id="ARBA00023235"/>
    </source>
</evidence>
<dbReference type="GO" id="GO:0005524">
    <property type="term" value="F:ATP binding"/>
    <property type="evidence" value="ECO:0007669"/>
    <property type="project" value="UniProtKB-UniRule"/>
</dbReference>
<evidence type="ECO:0000256" key="16">
    <source>
        <dbReference type="SAM" id="MobiDB-lite"/>
    </source>
</evidence>
<dbReference type="Pfam" id="PF00580">
    <property type="entry name" value="UvrD-helicase"/>
    <property type="match status" value="1"/>
</dbReference>
<dbReference type="InterPro" id="IPR000212">
    <property type="entry name" value="DNA_helicase_UvrD/REP"/>
</dbReference>
<dbReference type="PROSITE" id="PS51217">
    <property type="entry name" value="UVRD_HELICASE_CTER"/>
    <property type="match status" value="1"/>
</dbReference>
<evidence type="ECO:0000256" key="14">
    <source>
        <dbReference type="ARBA" id="ARBA00048988"/>
    </source>
</evidence>
<evidence type="ECO:0000256" key="11">
    <source>
        <dbReference type="ARBA" id="ARBA00034617"/>
    </source>
</evidence>
<evidence type="ECO:0000256" key="9">
    <source>
        <dbReference type="ARBA" id="ARBA00023204"/>
    </source>
</evidence>
<evidence type="ECO:0000256" key="2">
    <source>
        <dbReference type="ARBA" id="ARBA00022741"/>
    </source>
</evidence>
<evidence type="ECO:0000256" key="4">
    <source>
        <dbReference type="ARBA" id="ARBA00022801"/>
    </source>
</evidence>
<keyword evidence="8" id="KW-0238">DNA-binding</keyword>
<dbReference type="InterPro" id="IPR014017">
    <property type="entry name" value="DNA_helicase_UvrD-like_C"/>
</dbReference>
<protein>
    <recommendedName>
        <fullName evidence="12">DNA 3'-5' helicase</fullName>
        <ecNumber evidence="12">5.6.2.4</ecNumber>
    </recommendedName>
    <alternativeName>
        <fullName evidence="13">DNA 3'-5' helicase II</fullName>
    </alternativeName>
</protein>
<evidence type="ECO:0000256" key="7">
    <source>
        <dbReference type="ARBA" id="ARBA00022840"/>
    </source>
</evidence>
<evidence type="ECO:0000313" key="20">
    <source>
        <dbReference type="Proteomes" id="UP000596063"/>
    </source>
</evidence>
<evidence type="ECO:0000256" key="5">
    <source>
        <dbReference type="ARBA" id="ARBA00022806"/>
    </source>
</evidence>
<dbReference type="SUPFAM" id="SSF52540">
    <property type="entry name" value="P-loop containing nucleoside triphosphate hydrolases"/>
    <property type="match status" value="1"/>
</dbReference>
<dbReference type="AlphaFoldDB" id="A0A7T4R147"/>
<dbReference type="GO" id="GO:0043138">
    <property type="term" value="F:3'-5' DNA helicase activity"/>
    <property type="evidence" value="ECO:0007669"/>
    <property type="project" value="UniProtKB-EC"/>
</dbReference>
<dbReference type="KEGG" id="snan:I6N98_00475"/>
<dbReference type="InterPro" id="IPR038726">
    <property type="entry name" value="PDDEXK_AddAB-type"/>
</dbReference>
<dbReference type="PROSITE" id="PS51198">
    <property type="entry name" value="UVRD_HELICASE_ATP_BIND"/>
    <property type="match status" value="1"/>
</dbReference>
<comment type="catalytic activity">
    <reaction evidence="11">
        <text>Couples ATP hydrolysis with the unwinding of duplex DNA by translocating in the 3'-5' direction.</text>
        <dbReference type="EC" id="5.6.2.4"/>
    </reaction>
</comment>
<dbReference type="RefSeq" id="WP_198569881.1">
    <property type="nucleotide sequence ID" value="NZ_CP066167.1"/>
</dbReference>
<gene>
    <name evidence="19" type="ORF">I6N98_00475</name>
</gene>
<evidence type="ECO:0000313" key="19">
    <source>
        <dbReference type="EMBL" id="QQD18387.1"/>
    </source>
</evidence>
<reference evidence="19 20" key="1">
    <citation type="submission" date="2020-12" db="EMBL/GenBank/DDBJ databases">
        <authorList>
            <person name="Shan Y."/>
        </authorList>
    </citation>
    <scope>NUCLEOTIDE SEQUENCE [LARGE SCALE GENOMIC DNA]</scope>
    <source>
        <strain evidence="20">csc3.9</strain>
    </source>
</reference>
<keyword evidence="3" id="KW-0227">DNA damage</keyword>
<feature type="region of interest" description="Disordered" evidence="16">
    <location>
        <begin position="1"/>
        <end position="21"/>
    </location>
</feature>
<dbReference type="GO" id="GO:0004527">
    <property type="term" value="F:exonuclease activity"/>
    <property type="evidence" value="ECO:0007669"/>
    <property type="project" value="UniProtKB-KW"/>
</dbReference>
<dbReference type="PANTHER" id="PTHR11070">
    <property type="entry name" value="UVRD / RECB / PCRA DNA HELICASE FAMILY MEMBER"/>
    <property type="match status" value="1"/>
</dbReference>
<dbReference type="EC" id="5.6.2.4" evidence="12"/>
<dbReference type="Pfam" id="PF13361">
    <property type="entry name" value="UvrD_C"/>
    <property type="match status" value="2"/>
</dbReference>
<dbReference type="PANTHER" id="PTHR11070:SF2">
    <property type="entry name" value="ATP-DEPENDENT DNA HELICASE SRS2"/>
    <property type="match status" value="1"/>
</dbReference>
<evidence type="ECO:0000256" key="13">
    <source>
        <dbReference type="ARBA" id="ARBA00034923"/>
    </source>
</evidence>
<evidence type="ECO:0000256" key="8">
    <source>
        <dbReference type="ARBA" id="ARBA00023125"/>
    </source>
</evidence>
<keyword evidence="2 15" id="KW-0547">Nucleotide-binding</keyword>
<feature type="domain" description="UvrD-like helicase ATP-binding" evidence="17">
    <location>
        <begin position="6"/>
        <end position="488"/>
    </location>
</feature>
<dbReference type="Pfam" id="PF12705">
    <property type="entry name" value="PDDEXK_1"/>
    <property type="match status" value="1"/>
</dbReference>
<evidence type="ECO:0000256" key="15">
    <source>
        <dbReference type="PROSITE-ProRule" id="PRU00560"/>
    </source>
</evidence>
<keyword evidence="5 15" id="KW-0347">Helicase</keyword>
<dbReference type="InterPro" id="IPR027417">
    <property type="entry name" value="P-loop_NTPase"/>
</dbReference>
<keyword evidence="4 15" id="KW-0378">Hydrolase</keyword>
<dbReference type="InterPro" id="IPR011604">
    <property type="entry name" value="PDDEXK-like_dom_sf"/>
</dbReference>
<evidence type="ECO:0000259" key="18">
    <source>
        <dbReference type="PROSITE" id="PS51217"/>
    </source>
</evidence>
<dbReference type="GO" id="GO:0033202">
    <property type="term" value="C:DNA helicase complex"/>
    <property type="evidence" value="ECO:0007669"/>
    <property type="project" value="TreeGrafter"/>
</dbReference>
<keyword evidence="9" id="KW-0234">DNA repair</keyword>